<dbReference type="Proteomes" id="UP000002171">
    <property type="component" value="Unassembled WGS sequence"/>
</dbReference>
<dbReference type="OrthoDB" id="6120615at2"/>
<proteinExistence type="predicted"/>
<keyword evidence="1" id="KW-0812">Transmembrane</keyword>
<sequence>MLRIGLVLLILPSIALMVVFYMDQSAVNACLELGGSYNYDLAECDLEQKHPFKPLMARHPMLINGTMLLSVVGLFMCMKGLLWRPR</sequence>
<accession>A0A7U8GSI9</accession>
<evidence type="ECO:0000313" key="2">
    <source>
        <dbReference type="EMBL" id="EAR62532.1"/>
    </source>
</evidence>
<keyword evidence="3" id="KW-1185">Reference proteome</keyword>
<reference evidence="2 3" key="1">
    <citation type="submission" date="2006-02" db="EMBL/GenBank/DDBJ databases">
        <authorList>
            <person name="Pinhassi J."/>
            <person name="Pedros-Alio C."/>
            <person name="Ferriera S."/>
            <person name="Johnson J."/>
            <person name="Kravitz S."/>
            <person name="Halpern A."/>
            <person name="Remington K."/>
            <person name="Beeson K."/>
            <person name="Tran B."/>
            <person name="Rogers Y.-H."/>
            <person name="Friedman R."/>
            <person name="Venter J.C."/>
        </authorList>
    </citation>
    <scope>NUCLEOTIDE SEQUENCE [LARGE SCALE GENOMIC DNA]</scope>
    <source>
        <strain evidence="2 3">MED92</strain>
    </source>
</reference>
<feature type="transmembrane region" description="Helical" evidence="1">
    <location>
        <begin position="61"/>
        <end position="82"/>
    </location>
</feature>
<dbReference type="EMBL" id="AAOW01000002">
    <property type="protein sequence ID" value="EAR62532.1"/>
    <property type="molecule type" value="Genomic_DNA"/>
</dbReference>
<evidence type="ECO:0000256" key="1">
    <source>
        <dbReference type="SAM" id="Phobius"/>
    </source>
</evidence>
<name>A0A7U8GSI9_NEPCE</name>
<comment type="caution">
    <text evidence="2">The sequence shown here is derived from an EMBL/GenBank/DDBJ whole genome shotgun (WGS) entry which is preliminary data.</text>
</comment>
<dbReference type="AlphaFoldDB" id="A0A7U8GSI9"/>
<evidence type="ECO:0000313" key="3">
    <source>
        <dbReference type="Proteomes" id="UP000002171"/>
    </source>
</evidence>
<keyword evidence="1" id="KW-0472">Membrane</keyword>
<dbReference type="RefSeq" id="WP_007021550.1">
    <property type="nucleotide sequence ID" value="NZ_CH724126.1"/>
</dbReference>
<keyword evidence="1" id="KW-1133">Transmembrane helix</keyword>
<organism evidence="2 3">
    <name type="scientific">Neptuniibacter caesariensis</name>
    <dbReference type="NCBI Taxonomy" id="207954"/>
    <lineage>
        <taxon>Bacteria</taxon>
        <taxon>Pseudomonadati</taxon>
        <taxon>Pseudomonadota</taxon>
        <taxon>Gammaproteobacteria</taxon>
        <taxon>Oceanospirillales</taxon>
        <taxon>Oceanospirillaceae</taxon>
        <taxon>Neptuniibacter</taxon>
    </lineage>
</organism>
<gene>
    <name evidence="2" type="ORF">MED92_05423</name>
</gene>
<protein>
    <submittedName>
        <fullName evidence="2">Uncharacterized protein</fullName>
    </submittedName>
</protein>